<dbReference type="GO" id="GO:0008270">
    <property type="term" value="F:zinc ion binding"/>
    <property type="evidence" value="ECO:0007669"/>
    <property type="project" value="UniProtKB-KW"/>
</dbReference>
<dbReference type="PROSITE" id="PS00518">
    <property type="entry name" value="ZF_RING_1"/>
    <property type="match status" value="1"/>
</dbReference>
<evidence type="ECO:0000256" key="2">
    <source>
        <dbReference type="ARBA" id="ARBA00001947"/>
    </source>
</evidence>
<keyword evidence="7" id="KW-0677">Repeat</keyword>
<evidence type="ECO:0000256" key="8">
    <source>
        <dbReference type="ARBA" id="ARBA00022771"/>
    </source>
</evidence>
<dbReference type="GO" id="GO:0061630">
    <property type="term" value="F:ubiquitin protein ligase activity"/>
    <property type="evidence" value="ECO:0000318"/>
    <property type="project" value="GO_Central"/>
</dbReference>
<evidence type="ECO:0000256" key="7">
    <source>
        <dbReference type="ARBA" id="ARBA00022737"/>
    </source>
</evidence>
<evidence type="ECO:0000256" key="10">
    <source>
        <dbReference type="ARBA" id="ARBA00022833"/>
    </source>
</evidence>
<dbReference type="EnsemblPlants" id="KEH30145">
    <property type="protein sequence ID" value="KEH30145"/>
    <property type="gene ID" value="MTR_4g063815"/>
</dbReference>
<dbReference type="GO" id="GO:0031624">
    <property type="term" value="F:ubiquitin conjugating enzyme binding"/>
    <property type="evidence" value="ECO:0000318"/>
    <property type="project" value="GO_Central"/>
</dbReference>
<reference evidence="12 14" key="2">
    <citation type="journal article" date="2014" name="BMC Genomics">
        <title>An improved genome release (version Mt4.0) for the model legume Medicago truncatula.</title>
        <authorList>
            <person name="Tang H."/>
            <person name="Krishnakumar V."/>
            <person name="Bidwell S."/>
            <person name="Rosen B."/>
            <person name="Chan A."/>
            <person name="Zhou S."/>
            <person name="Gentzbittel L."/>
            <person name="Childs K.L."/>
            <person name="Yandell M."/>
            <person name="Gundlach H."/>
            <person name="Mayer K.F."/>
            <person name="Schwartz D.C."/>
            <person name="Town C.D."/>
        </authorList>
    </citation>
    <scope>GENOME REANNOTATION</scope>
    <source>
        <strain evidence="12">A17</strain>
        <strain evidence="13 14">cv. Jemalong A17</strain>
    </source>
</reference>
<reference evidence="12 14" key="1">
    <citation type="journal article" date="2011" name="Nature">
        <title>The Medicago genome provides insight into the evolution of rhizobial symbioses.</title>
        <authorList>
            <person name="Young N.D."/>
            <person name="Debelle F."/>
            <person name="Oldroyd G.E."/>
            <person name="Geurts R."/>
            <person name="Cannon S.B."/>
            <person name="Udvardi M.K."/>
            <person name="Benedito V.A."/>
            <person name="Mayer K.F."/>
            <person name="Gouzy J."/>
            <person name="Schoof H."/>
            <person name="Van de Peer Y."/>
            <person name="Proost S."/>
            <person name="Cook D.R."/>
            <person name="Meyers B.C."/>
            <person name="Spannagl M."/>
            <person name="Cheung F."/>
            <person name="De Mita S."/>
            <person name="Krishnakumar V."/>
            <person name="Gundlach H."/>
            <person name="Zhou S."/>
            <person name="Mudge J."/>
            <person name="Bharti A.K."/>
            <person name="Murray J.D."/>
            <person name="Naoumkina M.A."/>
            <person name="Rosen B."/>
            <person name="Silverstein K.A."/>
            <person name="Tang H."/>
            <person name="Rombauts S."/>
            <person name="Zhao P.X."/>
            <person name="Zhou P."/>
            <person name="Barbe V."/>
            <person name="Bardou P."/>
            <person name="Bechner M."/>
            <person name="Bellec A."/>
            <person name="Berger A."/>
            <person name="Berges H."/>
            <person name="Bidwell S."/>
            <person name="Bisseling T."/>
            <person name="Choisne N."/>
            <person name="Couloux A."/>
            <person name="Denny R."/>
            <person name="Deshpande S."/>
            <person name="Dai X."/>
            <person name="Doyle J.J."/>
            <person name="Dudez A.M."/>
            <person name="Farmer A.D."/>
            <person name="Fouteau S."/>
            <person name="Franken C."/>
            <person name="Gibelin C."/>
            <person name="Gish J."/>
            <person name="Goldstein S."/>
            <person name="Gonzalez A.J."/>
            <person name="Green P.J."/>
            <person name="Hallab A."/>
            <person name="Hartog M."/>
            <person name="Hua A."/>
            <person name="Humphray S.J."/>
            <person name="Jeong D.H."/>
            <person name="Jing Y."/>
            <person name="Jocker A."/>
            <person name="Kenton S.M."/>
            <person name="Kim D.J."/>
            <person name="Klee K."/>
            <person name="Lai H."/>
            <person name="Lang C."/>
            <person name="Lin S."/>
            <person name="Macmil S.L."/>
            <person name="Magdelenat G."/>
            <person name="Matthews L."/>
            <person name="McCorrison J."/>
            <person name="Monaghan E.L."/>
            <person name="Mun J.H."/>
            <person name="Najar F.Z."/>
            <person name="Nicholson C."/>
            <person name="Noirot C."/>
            <person name="O'Bleness M."/>
            <person name="Paule C.R."/>
            <person name="Poulain J."/>
            <person name="Prion F."/>
            <person name="Qin B."/>
            <person name="Qu C."/>
            <person name="Retzel E.F."/>
            <person name="Riddle C."/>
            <person name="Sallet E."/>
            <person name="Samain S."/>
            <person name="Samson N."/>
            <person name="Sanders I."/>
            <person name="Saurat O."/>
            <person name="Scarpelli C."/>
            <person name="Schiex T."/>
            <person name="Segurens B."/>
            <person name="Severin A.J."/>
            <person name="Sherrier D.J."/>
            <person name="Shi R."/>
            <person name="Sims S."/>
            <person name="Singer S.R."/>
            <person name="Sinharoy S."/>
            <person name="Sterck L."/>
            <person name="Viollet A."/>
            <person name="Wang B.B."/>
            <person name="Wang K."/>
            <person name="Wang M."/>
            <person name="Wang X."/>
            <person name="Warfsmann J."/>
            <person name="Weissenbach J."/>
            <person name="White D.D."/>
            <person name="White J.D."/>
            <person name="Wiley G.B."/>
            <person name="Wincker P."/>
            <person name="Xing Y."/>
            <person name="Yang L."/>
            <person name="Yao Z."/>
            <person name="Ying F."/>
            <person name="Zhai J."/>
            <person name="Zhou L."/>
            <person name="Zuber A."/>
            <person name="Denarie J."/>
            <person name="Dixon R.A."/>
            <person name="May G.D."/>
            <person name="Schwartz D.C."/>
            <person name="Rogers J."/>
            <person name="Quetier F."/>
            <person name="Town C.D."/>
            <person name="Roe B.A."/>
        </authorList>
    </citation>
    <scope>NUCLEOTIDE SEQUENCE [LARGE SCALE GENOMIC DNA]</scope>
    <source>
        <strain evidence="12">A17</strain>
        <strain evidence="13 14">cv. Jemalong A17</strain>
    </source>
</reference>
<dbReference type="GO" id="GO:0000151">
    <property type="term" value="C:ubiquitin ligase complex"/>
    <property type="evidence" value="ECO:0000318"/>
    <property type="project" value="GO_Central"/>
</dbReference>
<dbReference type="EMBL" id="CM001220">
    <property type="protein sequence ID" value="KEH30145.1"/>
    <property type="molecule type" value="Genomic_DNA"/>
</dbReference>
<dbReference type="InterPro" id="IPR044066">
    <property type="entry name" value="TRIAD_supradom"/>
</dbReference>
<comment type="pathway">
    <text evidence="3">Protein modification; protein ubiquitination.</text>
</comment>
<evidence type="ECO:0000256" key="4">
    <source>
        <dbReference type="ARBA" id="ARBA00012251"/>
    </source>
</evidence>
<dbReference type="GO" id="GO:0016567">
    <property type="term" value="P:protein ubiquitination"/>
    <property type="evidence" value="ECO:0007669"/>
    <property type="project" value="UniProtKB-UniPathway"/>
</dbReference>
<dbReference type="SUPFAM" id="SSF57850">
    <property type="entry name" value="RING/U-box"/>
    <property type="match status" value="3"/>
</dbReference>
<dbReference type="CDD" id="cd22582">
    <property type="entry name" value="BRcat_RBR_unk"/>
    <property type="match status" value="1"/>
</dbReference>
<dbReference type="STRING" id="3880.A0A072UW99"/>
<evidence type="ECO:0000313" key="14">
    <source>
        <dbReference type="Proteomes" id="UP000002051"/>
    </source>
</evidence>
<dbReference type="Gene3D" id="3.30.40.10">
    <property type="entry name" value="Zinc/RING finger domain, C3HC4 (zinc finger)"/>
    <property type="match status" value="1"/>
</dbReference>
<dbReference type="Proteomes" id="UP000002051">
    <property type="component" value="Chromosome 4"/>
</dbReference>
<keyword evidence="5" id="KW-0808">Transferase</keyword>
<dbReference type="PROSITE" id="PS51873">
    <property type="entry name" value="TRIAD"/>
    <property type="match status" value="1"/>
</dbReference>
<keyword evidence="6" id="KW-0479">Metal-binding</keyword>
<protein>
    <recommendedName>
        <fullName evidence="4">RBR-type E3 ubiquitin transferase</fullName>
        <ecNumber evidence="4">2.3.2.31</ecNumber>
    </recommendedName>
</protein>
<dbReference type="UniPathway" id="UPA00143"/>
<dbReference type="FunFam" id="3.30.40.10:FF:000230">
    <property type="entry name" value="RBR-type E3 ubiquitin transferase"/>
    <property type="match status" value="1"/>
</dbReference>
<dbReference type="InterPro" id="IPR031127">
    <property type="entry name" value="E3_UB_ligase_RBR"/>
</dbReference>
<dbReference type="GO" id="GO:0005737">
    <property type="term" value="C:cytoplasm"/>
    <property type="evidence" value="ECO:0000318"/>
    <property type="project" value="GO_Central"/>
</dbReference>
<keyword evidence="9" id="KW-0833">Ubl conjugation pathway</keyword>
<dbReference type="EC" id="2.3.2.31" evidence="4"/>
<evidence type="ECO:0000256" key="3">
    <source>
        <dbReference type="ARBA" id="ARBA00004906"/>
    </source>
</evidence>
<organism evidence="12 14">
    <name type="scientific">Medicago truncatula</name>
    <name type="common">Barrel medic</name>
    <name type="synonym">Medicago tribuloides</name>
    <dbReference type="NCBI Taxonomy" id="3880"/>
    <lineage>
        <taxon>Eukaryota</taxon>
        <taxon>Viridiplantae</taxon>
        <taxon>Streptophyta</taxon>
        <taxon>Embryophyta</taxon>
        <taxon>Tracheophyta</taxon>
        <taxon>Spermatophyta</taxon>
        <taxon>Magnoliopsida</taxon>
        <taxon>eudicotyledons</taxon>
        <taxon>Gunneridae</taxon>
        <taxon>Pentapetalae</taxon>
        <taxon>rosids</taxon>
        <taxon>fabids</taxon>
        <taxon>Fabales</taxon>
        <taxon>Fabaceae</taxon>
        <taxon>Papilionoideae</taxon>
        <taxon>50 kb inversion clade</taxon>
        <taxon>NPAAA clade</taxon>
        <taxon>Hologalegina</taxon>
        <taxon>IRL clade</taxon>
        <taxon>Trifolieae</taxon>
        <taxon>Medicago</taxon>
    </lineage>
</organism>
<dbReference type="GO" id="GO:0006511">
    <property type="term" value="P:ubiquitin-dependent protein catabolic process"/>
    <property type="evidence" value="ECO:0000318"/>
    <property type="project" value="GO_Central"/>
</dbReference>
<dbReference type="CDD" id="cd22584">
    <property type="entry name" value="Rcat_RBR_unk"/>
    <property type="match status" value="1"/>
</dbReference>
<dbReference type="InterPro" id="IPR013083">
    <property type="entry name" value="Znf_RING/FYVE/PHD"/>
</dbReference>
<dbReference type="OrthoDB" id="10009520at2759"/>
<dbReference type="Gene3D" id="2.20.25.20">
    <property type="match status" value="1"/>
</dbReference>
<comment type="cofactor">
    <cofactor evidence="2">
        <name>Zn(2+)</name>
        <dbReference type="ChEBI" id="CHEBI:29105"/>
    </cofactor>
</comment>
<dbReference type="InterPro" id="IPR017907">
    <property type="entry name" value="Znf_RING_CS"/>
</dbReference>
<keyword evidence="8" id="KW-0863">Zinc-finger</keyword>
<evidence type="ECO:0000256" key="6">
    <source>
        <dbReference type="ARBA" id="ARBA00022723"/>
    </source>
</evidence>
<dbReference type="HOGENOM" id="CLU_022048_3_1_1"/>
<comment type="catalytic activity">
    <reaction evidence="1">
        <text>[E2 ubiquitin-conjugating enzyme]-S-ubiquitinyl-L-cysteine + [acceptor protein]-L-lysine = [E2 ubiquitin-conjugating enzyme]-L-cysteine + [acceptor protein]-N(6)-ubiquitinyl-L-lysine.</text>
        <dbReference type="EC" id="2.3.2.31"/>
    </reaction>
</comment>
<evidence type="ECO:0000256" key="5">
    <source>
        <dbReference type="ARBA" id="ARBA00022679"/>
    </source>
</evidence>
<evidence type="ECO:0000256" key="9">
    <source>
        <dbReference type="ARBA" id="ARBA00022786"/>
    </source>
</evidence>
<gene>
    <name evidence="13" type="primary">25492508</name>
    <name evidence="12" type="ordered locus">MTR_4g063815</name>
</gene>
<evidence type="ECO:0000313" key="12">
    <source>
        <dbReference type="EMBL" id="KEH30145.1"/>
    </source>
</evidence>
<dbReference type="Gene3D" id="1.20.120.1750">
    <property type="match status" value="1"/>
</dbReference>
<keyword evidence="14" id="KW-1185">Reference proteome</keyword>
<proteinExistence type="predicted"/>
<evidence type="ECO:0000256" key="1">
    <source>
        <dbReference type="ARBA" id="ARBA00001798"/>
    </source>
</evidence>
<dbReference type="SMART" id="SM00647">
    <property type="entry name" value="IBR"/>
    <property type="match status" value="2"/>
</dbReference>
<dbReference type="InterPro" id="IPR002867">
    <property type="entry name" value="IBR_dom"/>
</dbReference>
<dbReference type="Pfam" id="PF01485">
    <property type="entry name" value="IBR"/>
    <property type="match status" value="2"/>
</dbReference>
<evidence type="ECO:0000259" key="11">
    <source>
        <dbReference type="PROSITE" id="PS51873"/>
    </source>
</evidence>
<dbReference type="PANTHER" id="PTHR11685">
    <property type="entry name" value="RBR FAMILY RING FINGER AND IBR DOMAIN-CONTAINING"/>
    <property type="match status" value="1"/>
</dbReference>
<name>A0A072UW99_MEDTR</name>
<dbReference type="KEGG" id="mtr:25492508"/>
<keyword evidence="10" id="KW-0862">Zinc</keyword>
<dbReference type="AlphaFoldDB" id="A0A072UW99"/>
<evidence type="ECO:0000313" key="13">
    <source>
        <dbReference type="EnsemblPlants" id="KEH30145"/>
    </source>
</evidence>
<reference evidence="13" key="3">
    <citation type="submission" date="2015-04" db="UniProtKB">
        <authorList>
            <consortium name="EnsemblPlants"/>
        </authorList>
    </citation>
    <scope>IDENTIFICATION</scope>
    <source>
        <strain evidence="13">cv. Jemalong A17</strain>
    </source>
</reference>
<accession>A0A072UW99</accession>
<sequence length="258" mass="29048">MEGTSSSPTTDNETLLDDFDSLALHAEEIFPLFDEEYADEIQLPAVHANVDTETNLKPVESKPAAEMFENQNCSHSFCEGCVGSYLAAKIQENIAMVKCPYPNCNGILEPHNCSTLIPKDVFERWGKALCENMVLDSQKLYCPFNDCSAMLVNDEEEVVTVSECPHCNRLFCAQCKVSWHSGVDCREFQSLEDGERGRKDLMAMELAKNKRWKRCPKCSFYVEKIEGCTRISCRCGNQFCYGCGSTWNTDSHYKCATG</sequence>
<feature type="domain" description="RING-type" evidence="11">
    <location>
        <begin position="44"/>
        <end position="258"/>
    </location>
</feature>